<evidence type="ECO:0000256" key="3">
    <source>
        <dbReference type="ARBA" id="ARBA00022722"/>
    </source>
</evidence>
<dbReference type="Proteomes" id="UP000198891">
    <property type="component" value="Unassembled WGS sequence"/>
</dbReference>
<dbReference type="Pfam" id="PF06769">
    <property type="entry name" value="YoeB_toxin"/>
    <property type="match status" value="1"/>
</dbReference>
<dbReference type="NCBIfam" id="TIGR02116">
    <property type="entry name" value="toxin_Txe_YoeB"/>
    <property type="match status" value="1"/>
</dbReference>
<dbReference type="AlphaFoldDB" id="A0A1H3LRD3"/>
<gene>
    <name evidence="8" type="ORF">SAMN05216554_1105</name>
</gene>
<dbReference type="Gene3D" id="3.30.2310.20">
    <property type="entry name" value="RelE-like"/>
    <property type="match status" value="1"/>
</dbReference>
<evidence type="ECO:0000313" key="9">
    <source>
        <dbReference type="Proteomes" id="UP000198891"/>
    </source>
</evidence>
<comment type="similarity">
    <text evidence="1">Belongs to the YoeB family.</text>
</comment>
<evidence type="ECO:0000256" key="6">
    <source>
        <dbReference type="ARBA" id="ARBA00030388"/>
    </source>
</evidence>
<dbReference type="InterPro" id="IPR035093">
    <property type="entry name" value="RelE/ParE_toxin_dom_sf"/>
</dbReference>
<keyword evidence="9" id="KW-1185">Reference proteome</keyword>
<protein>
    <recommendedName>
        <fullName evidence="7">Endoribonuclease YoeB</fullName>
    </recommendedName>
    <alternativeName>
        <fullName evidence="6">Putative mRNA interferase YoeB</fullName>
    </alternativeName>
</protein>
<name>A0A1H3LRD3_9MICO</name>
<dbReference type="OrthoDB" id="9801102at2"/>
<proteinExistence type="inferred from homology"/>
<evidence type="ECO:0000256" key="1">
    <source>
        <dbReference type="ARBA" id="ARBA00008172"/>
    </source>
</evidence>
<dbReference type="RefSeq" id="WP_092549866.1">
    <property type="nucleotide sequence ID" value="NZ_FNPZ01000001.1"/>
</dbReference>
<keyword evidence="5" id="KW-0378">Hydrolase</keyword>
<evidence type="ECO:0000256" key="5">
    <source>
        <dbReference type="ARBA" id="ARBA00022801"/>
    </source>
</evidence>
<keyword evidence="2" id="KW-1277">Toxin-antitoxin system</keyword>
<dbReference type="EMBL" id="FNPZ01000001">
    <property type="protein sequence ID" value="SDY67117.1"/>
    <property type="molecule type" value="Genomic_DNA"/>
</dbReference>
<dbReference type="STRING" id="381665.SAMN05216554_1105"/>
<evidence type="ECO:0000256" key="7">
    <source>
        <dbReference type="ARBA" id="ARBA00050056"/>
    </source>
</evidence>
<dbReference type="PANTHER" id="PTHR38039:SF1">
    <property type="entry name" value="TOXIN YOEB"/>
    <property type="match status" value="1"/>
</dbReference>
<dbReference type="GO" id="GO:0006401">
    <property type="term" value="P:RNA catabolic process"/>
    <property type="evidence" value="ECO:0007669"/>
    <property type="project" value="InterPro"/>
</dbReference>
<evidence type="ECO:0000256" key="4">
    <source>
        <dbReference type="ARBA" id="ARBA00022759"/>
    </source>
</evidence>
<accession>A0A1H3LRD3</accession>
<dbReference type="SUPFAM" id="SSF143011">
    <property type="entry name" value="RelE-like"/>
    <property type="match status" value="1"/>
</dbReference>
<keyword evidence="4" id="KW-0255">Endonuclease</keyword>
<keyword evidence="3" id="KW-0540">Nuclease</keyword>
<dbReference type="GO" id="GO:0016787">
    <property type="term" value="F:hydrolase activity"/>
    <property type="evidence" value="ECO:0007669"/>
    <property type="project" value="UniProtKB-KW"/>
</dbReference>
<dbReference type="GO" id="GO:0045892">
    <property type="term" value="P:negative regulation of DNA-templated transcription"/>
    <property type="evidence" value="ECO:0007669"/>
    <property type="project" value="TreeGrafter"/>
</dbReference>
<dbReference type="InterPro" id="IPR009614">
    <property type="entry name" value="YoeB_toxin"/>
</dbReference>
<evidence type="ECO:0000313" key="8">
    <source>
        <dbReference type="EMBL" id="SDY67117.1"/>
    </source>
</evidence>
<sequence>MMFVWDEEAWADYEWWQAQDRRILKRVNALLRDIARNGNEGIGKPEALKHGFHGFWSRRISDEHRLVYRVDDDQVLVAGCRYHYGS</sequence>
<organism evidence="8 9">
    <name type="scientific">Herbiconiux ginsengi</name>
    <dbReference type="NCBI Taxonomy" id="381665"/>
    <lineage>
        <taxon>Bacteria</taxon>
        <taxon>Bacillati</taxon>
        <taxon>Actinomycetota</taxon>
        <taxon>Actinomycetes</taxon>
        <taxon>Micrococcales</taxon>
        <taxon>Microbacteriaceae</taxon>
        <taxon>Herbiconiux</taxon>
    </lineage>
</organism>
<evidence type="ECO:0000256" key="2">
    <source>
        <dbReference type="ARBA" id="ARBA00022649"/>
    </source>
</evidence>
<dbReference type="GO" id="GO:0004519">
    <property type="term" value="F:endonuclease activity"/>
    <property type="evidence" value="ECO:0007669"/>
    <property type="project" value="UniProtKB-KW"/>
</dbReference>
<reference evidence="8 9" key="1">
    <citation type="submission" date="2016-10" db="EMBL/GenBank/DDBJ databases">
        <authorList>
            <person name="de Groot N.N."/>
        </authorList>
    </citation>
    <scope>NUCLEOTIDE SEQUENCE [LARGE SCALE GENOMIC DNA]</scope>
    <source>
        <strain evidence="8 9">CGMCC 4.3491</strain>
    </source>
</reference>
<dbReference type="PANTHER" id="PTHR38039">
    <property type="entry name" value="TOXIN YOEB"/>
    <property type="match status" value="1"/>
</dbReference>